<sequence length="83" mass="9522">MGRDRVMVVGDTKQVVDAVLSGEPDWSYKGHIIDAIRDSARRFNQWKISHVNREANQLAHVLARLATRQCMENVWFSEPPTCI</sequence>
<dbReference type="PANTHER" id="PTHR47074:SF48">
    <property type="entry name" value="POLYNUCLEOTIDYL TRANSFERASE, RIBONUCLEASE H-LIKE SUPERFAMILY PROTEIN"/>
    <property type="match status" value="1"/>
</dbReference>
<dbReference type="InterPro" id="IPR002156">
    <property type="entry name" value="RNaseH_domain"/>
</dbReference>
<dbReference type="Gene3D" id="3.30.420.10">
    <property type="entry name" value="Ribonuclease H-like superfamily/Ribonuclease H"/>
    <property type="match status" value="1"/>
</dbReference>
<evidence type="ECO:0000313" key="3">
    <source>
        <dbReference type="Proteomes" id="UP000327013"/>
    </source>
</evidence>
<dbReference type="Pfam" id="PF13456">
    <property type="entry name" value="RVT_3"/>
    <property type="match status" value="1"/>
</dbReference>
<gene>
    <name evidence="2" type="ORF">FH972_025398</name>
</gene>
<dbReference type="InterPro" id="IPR052929">
    <property type="entry name" value="RNase_H-like_EbsB-rel"/>
</dbReference>
<dbReference type="EMBL" id="VIBQ01000050">
    <property type="protein sequence ID" value="KAB8500221.1"/>
    <property type="molecule type" value="Genomic_DNA"/>
</dbReference>
<dbReference type="SUPFAM" id="SSF53098">
    <property type="entry name" value="Ribonuclease H-like"/>
    <property type="match status" value="1"/>
</dbReference>
<keyword evidence="3" id="KW-1185">Reference proteome</keyword>
<dbReference type="GO" id="GO:0003676">
    <property type="term" value="F:nucleic acid binding"/>
    <property type="evidence" value="ECO:0007669"/>
    <property type="project" value="InterPro"/>
</dbReference>
<dbReference type="InterPro" id="IPR036397">
    <property type="entry name" value="RNaseH_sf"/>
</dbReference>
<proteinExistence type="predicted"/>
<reference evidence="2 3" key="1">
    <citation type="submission" date="2019-06" db="EMBL/GenBank/DDBJ databases">
        <title>A chromosomal-level reference genome of Carpinus fangiana (Coryloideae, Betulaceae).</title>
        <authorList>
            <person name="Yang X."/>
            <person name="Wang Z."/>
            <person name="Zhang L."/>
            <person name="Hao G."/>
            <person name="Liu J."/>
            <person name="Yang Y."/>
        </authorList>
    </citation>
    <scope>NUCLEOTIDE SEQUENCE [LARGE SCALE GENOMIC DNA]</scope>
    <source>
        <strain evidence="2">Cfa_2016G</strain>
        <tissue evidence="2">Leaf</tissue>
    </source>
</reference>
<name>A0A5N6L111_9ROSI</name>
<dbReference type="CDD" id="cd06222">
    <property type="entry name" value="RNase_H_like"/>
    <property type="match status" value="1"/>
</dbReference>
<organism evidence="2 3">
    <name type="scientific">Carpinus fangiana</name>
    <dbReference type="NCBI Taxonomy" id="176857"/>
    <lineage>
        <taxon>Eukaryota</taxon>
        <taxon>Viridiplantae</taxon>
        <taxon>Streptophyta</taxon>
        <taxon>Embryophyta</taxon>
        <taxon>Tracheophyta</taxon>
        <taxon>Spermatophyta</taxon>
        <taxon>Magnoliopsida</taxon>
        <taxon>eudicotyledons</taxon>
        <taxon>Gunneridae</taxon>
        <taxon>Pentapetalae</taxon>
        <taxon>rosids</taxon>
        <taxon>fabids</taxon>
        <taxon>Fagales</taxon>
        <taxon>Betulaceae</taxon>
        <taxon>Carpinus</taxon>
    </lineage>
</organism>
<dbReference type="PANTHER" id="PTHR47074">
    <property type="entry name" value="BNAC02G40300D PROTEIN"/>
    <property type="match status" value="1"/>
</dbReference>
<dbReference type="OrthoDB" id="1428651at2759"/>
<comment type="caution">
    <text evidence="2">The sequence shown here is derived from an EMBL/GenBank/DDBJ whole genome shotgun (WGS) entry which is preliminary data.</text>
</comment>
<dbReference type="GO" id="GO:0004523">
    <property type="term" value="F:RNA-DNA hybrid ribonuclease activity"/>
    <property type="evidence" value="ECO:0007669"/>
    <property type="project" value="InterPro"/>
</dbReference>
<evidence type="ECO:0000259" key="1">
    <source>
        <dbReference type="Pfam" id="PF13456"/>
    </source>
</evidence>
<accession>A0A5N6L111</accession>
<feature type="domain" description="RNase H type-1" evidence="1">
    <location>
        <begin position="4"/>
        <end position="65"/>
    </location>
</feature>
<dbReference type="AlphaFoldDB" id="A0A5N6L111"/>
<evidence type="ECO:0000313" key="2">
    <source>
        <dbReference type="EMBL" id="KAB8500221.1"/>
    </source>
</evidence>
<dbReference type="Proteomes" id="UP000327013">
    <property type="component" value="Unassembled WGS sequence"/>
</dbReference>
<protein>
    <recommendedName>
        <fullName evidence="1">RNase H type-1 domain-containing protein</fullName>
    </recommendedName>
</protein>
<dbReference type="InterPro" id="IPR044730">
    <property type="entry name" value="RNase_H-like_dom_plant"/>
</dbReference>
<dbReference type="InterPro" id="IPR012337">
    <property type="entry name" value="RNaseH-like_sf"/>
</dbReference>